<dbReference type="InterPro" id="IPR012308">
    <property type="entry name" value="DNA_ligase_ATP-dep_N"/>
</dbReference>
<dbReference type="InterPro" id="IPR016059">
    <property type="entry name" value="DNA_ligase_ATP-dep_CS"/>
</dbReference>
<evidence type="ECO:0000256" key="6">
    <source>
        <dbReference type="ARBA" id="ARBA00022741"/>
    </source>
</evidence>
<dbReference type="SUPFAM" id="SSF50249">
    <property type="entry name" value="Nucleic acid-binding proteins"/>
    <property type="match status" value="1"/>
</dbReference>
<dbReference type="GO" id="GO:0051301">
    <property type="term" value="P:cell division"/>
    <property type="evidence" value="ECO:0007669"/>
    <property type="project" value="UniProtKB-KW"/>
</dbReference>
<dbReference type="Pfam" id="PF01068">
    <property type="entry name" value="DNA_ligase_A_M"/>
    <property type="match status" value="1"/>
</dbReference>
<dbReference type="Gene3D" id="2.40.50.140">
    <property type="entry name" value="Nucleic acid-binding proteins"/>
    <property type="match status" value="1"/>
</dbReference>
<keyword evidence="8" id="KW-0067">ATP-binding</keyword>
<dbReference type="PROSITE" id="PS00697">
    <property type="entry name" value="DNA_LIGASE_A1"/>
    <property type="match status" value="1"/>
</dbReference>
<comment type="catalytic activity">
    <reaction evidence="13">
        <text>ATP + (deoxyribonucleotide)n-3'-hydroxyl + 5'-phospho-(deoxyribonucleotide)m = (deoxyribonucleotide)n+m + AMP + diphosphate.</text>
        <dbReference type="EC" id="6.5.1.1"/>
    </reaction>
</comment>
<keyword evidence="7" id="KW-0227">DNA damage</keyword>
<keyword evidence="6" id="KW-0547">Nucleotide-binding</keyword>
<keyword evidence="16" id="KW-1185">Reference proteome</keyword>
<dbReference type="PANTHER" id="PTHR45674">
    <property type="entry name" value="DNA LIGASE 1/3 FAMILY MEMBER"/>
    <property type="match status" value="1"/>
</dbReference>
<evidence type="ECO:0000313" key="16">
    <source>
        <dbReference type="Proteomes" id="UP000307244"/>
    </source>
</evidence>
<gene>
    <name evidence="15" type="ORF">FA047_11750</name>
</gene>
<dbReference type="PROSITE" id="PS50160">
    <property type="entry name" value="DNA_LIGASE_A3"/>
    <property type="match status" value="1"/>
</dbReference>
<feature type="domain" description="ATP-dependent DNA ligase family profile" evidence="14">
    <location>
        <begin position="303"/>
        <end position="434"/>
    </location>
</feature>
<dbReference type="SUPFAM" id="SSF117018">
    <property type="entry name" value="ATP-dependent DNA ligase DNA-binding domain"/>
    <property type="match status" value="1"/>
</dbReference>
<dbReference type="GO" id="GO:0003677">
    <property type="term" value="F:DNA binding"/>
    <property type="evidence" value="ECO:0007669"/>
    <property type="project" value="InterPro"/>
</dbReference>
<evidence type="ECO:0000256" key="13">
    <source>
        <dbReference type="ARBA" id="ARBA00034003"/>
    </source>
</evidence>
<evidence type="ECO:0000313" key="15">
    <source>
        <dbReference type="EMBL" id="TKC06005.1"/>
    </source>
</evidence>
<dbReference type="InterPro" id="IPR036599">
    <property type="entry name" value="DNA_ligase_N_sf"/>
</dbReference>
<keyword evidence="3" id="KW-0132">Cell division</keyword>
<evidence type="ECO:0000259" key="14">
    <source>
        <dbReference type="PROSITE" id="PS50160"/>
    </source>
</evidence>
<dbReference type="GO" id="GO:0006260">
    <property type="term" value="P:DNA replication"/>
    <property type="evidence" value="ECO:0007669"/>
    <property type="project" value="UniProtKB-KW"/>
</dbReference>
<dbReference type="NCBIfam" id="TIGR04120">
    <property type="entry name" value="DNA_lig_bact"/>
    <property type="match status" value="1"/>
</dbReference>
<keyword evidence="9" id="KW-0460">Magnesium</keyword>
<dbReference type="GO" id="GO:0005524">
    <property type="term" value="F:ATP binding"/>
    <property type="evidence" value="ECO:0007669"/>
    <property type="project" value="UniProtKB-KW"/>
</dbReference>
<evidence type="ECO:0000256" key="12">
    <source>
        <dbReference type="ARBA" id="ARBA00023306"/>
    </source>
</evidence>
<dbReference type="PANTHER" id="PTHR45674:SF13">
    <property type="entry name" value="DNA LIGASE-RELATED"/>
    <property type="match status" value="1"/>
</dbReference>
<evidence type="ECO:0000256" key="4">
    <source>
        <dbReference type="ARBA" id="ARBA00022705"/>
    </source>
</evidence>
<protein>
    <recommendedName>
        <fullName evidence="1">DNA ligase (ATP)</fullName>
        <ecNumber evidence="1">6.5.1.1</ecNumber>
    </recommendedName>
</protein>
<dbReference type="RefSeq" id="WP_136836267.1">
    <property type="nucleotide sequence ID" value="NZ_SWBQ01000003.1"/>
</dbReference>
<sequence length="530" mass="61053">MRRFTELIQKLEMSNKTNDKITALVEYFNEADDMDKPYVIAMFTGKRPKRPVNTALIKQWAIEQSGIPEWLFAESYHSVGDLSETIALVLPPPEKSIDRKLHEWINDLSALHGKDDAYKKNFILDSWNSLETQERFIFNKLISGNFRIGVSNKMLVNALAKQSDTDSNKIMHSIMGKWQPADITFDDLIQGTHVNTDNSWPYPFCLAYALEAEPESLGEPNEWQAEWKWDGIRGQVVKRNGELFIWSRGEELVTDQFPELHFLLDELQDGTVLDGEILSVKDGKVQSFSTLQQRLNRKTINKSQLEEAPIGFFTYDLLELNGKDIREESMASRREKLEMVMTTLKTTDVVALSPTVPFNSWDELAEIRLSSRDINSEGIMLKKRDSMYHAGRKRGDWWKWKINPYTVDTVMIYAQKGSGRRANFYTDYTFAVRDGDKLITIAKAYSGLTDKEIKEVNSFVLKNAVEKFGPVRTVKPELVFEIAFEGIAESKRHKAGLALRFPRIARWRKDKKADEINTLDDLRQLLQSTL</sequence>
<keyword evidence="11" id="KW-0234">DNA repair</keyword>
<proteinExistence type="predicted"/>
<dbReference type="InterPro" id="IPR012309">
    <property type="entry name" value="DNA_ligase_ATP-dep_C"/>
</dbReference>
<evidence type="ECO:0000256" key="2">
    <source>
        <dbReference type="ARBA" id="ARBA00022598"/>
    </source>
</evidence>
<evidence type="ECO:0000256" key="1">
    <source>
        <dbReference type="ARBA" id="ARBA00012727"/>
    </source>
</evidence>
<dbReference type="InterPro" id="IPR012310">
    <property type="entry name" value="DNA_ligase_ATP-dep_cent"/>
</dbReference>
<organism evidence="15 16">
    <name type="scientific">Pedobacter frigoris</name>
    <dbReference type="NCBI Taxonomy" id="2571272"/>
    <lineage>
        <taxon>Bacteria</taxon>
        <taxon>Pseudomonadati</taxon>
        <taxon>Bacteroidota</taxon>
        <taxon>Sphingobacteriia</taxon>
        <taxon>Sphingobacteriales</taxon>
        <taxon>Sphingobacteriaceae</taxon>
        <taxon>Pedobacter</taxon>
    </lineage>
</organism>
<dbReference type="GO" id="GO:0046872">
    <property type="term" value="F:metal ion binding"/>
    <property type="evidence" value="ECO:0007669"/>
    <property type="project" value="UniProtKB-KW"/>
</dbReference>
<evidence type="ECO:0000256" key="7">
    <source>
        <dbReference type="ARBA" id="ARBA00022763"/>
    </source>
</evidence>
<dbReference type="Gene3D" id="3.30.470.30">
    <property type="entry name" value="DNA ligase/mRNA capping enzyme"/>
    <property type="match status" value="1"/>
</dbReference>
<dbReference type="GO" id="GO:0003910">
    <property type="term" value="F:DNA ligase (ATP) activity"/>
    <property type="evidence" value="ECO:0007669"/>
    <property type="project" value="UniProtKB-EC"/>
</dbReference>
<dbReference type="InterPro" id="IPR012340">
    <property type="entry name" value="NA-bd_OB-fold"/>
</dbReference>
<dbReference type="SUPFAM" id="SSF56091">
    <property type="entry name" value="DNA ligase/mRNA capping enzyme, catalytic domain"/>
    <property type="match status" value="1"/>
</dbReference>
<evidence type="ECO:0000256" key="3">
    <source>
        <dbReference type="ARBA" id="ARBA00022618"/>
    </source>
</evidence>
<dbReference type="InterPro" id="IPR050191">
    <property type="entry name" value="ATP-dep_DNA_ligase"/>
</dbReference>
<keyword evidence="10" id="KW-0233">DNA recombination</keyword>
<keyword evidence="4" id="KW-0235">DNA replication</keyword>
<dbReference type="Proteomes" id="UP000307244">
    <property type="component" value="Unassembled WGS sequence"/>
</dbReference>
<reference evidence="15 16" key="1">
    <citation type="submission" date="2019-04" db="EMBL/GenBank/DDBJ databases">
        <title>Pedobacter sp. RP-3-15 sp. nov., isolated from Arctic soil.</title>
        <authorList>
            <person name="Dahal R.H."/>
            <person name="Kim D.-U."/>
        </authorList>
    </citation>
    <scope>NUCLEOTIDE SEQUENCE [LARGE SCALE GENOMIC DNA]</scope>
    <source>
        <strain evidence="15 16">RP-3-15</strain>
    </source>
</reference>
<dbReference type="EMBL" id="SWBQ01000003">
    <property type="protein sequence ID" value="TKC06005.1"/>
    <property type="molecule type" value="Genomic_DNA"/>
</dbReference>
<dbReference type="InterPro" id="IPR026333">
    <property type="entry name" value="ATP_dep_DNA_lig_pp_1105_fam"/>
</dbReference>
<dbReference type="AlphaFoldDB" id="A0A4U1CGX4"/>
<dbReference type="NCBIfam" id="NF006701">
    <property type="entry name" value="PRK09247.1"/>
    <property type="match status" value="1"/>
</dbReference>
<accession>A0A4U1CGX4</accession>
<dbReference type="GO" id="GO:0006281">
    <property type="term" value="P:DNA repair"/>
    <property type="evidence" value="ECO:0007669"/>
    <property type="project" value="UniProtKB-KW"/>
</dbReference>
<keyword evidence="5" id="KW-0479">Metal-binding</keyword>
<dbReference type="CDD" id="cd07972">
    <property type="entry name" value="OBF_DNA_ligase_Arch_LigB"/>
    <property type="match status" value="1"/>
</dbReference>
<evidence type="ECO:0000256" key="9">
    <source>
        <dbReference type="ARBA" id="ARBA00022842"/>
    </source>
</evidence>
<evidence type="ECO:0000256" key="5">
    <source>
        <dbReference type="ARBA" id="ARBA00022723"/>
    </source>
</evidence>
<dbReference type="Gene3D" id="1.10.3260.10">
    <property type="entry name" value="DNA ligase, ATP-dependent, N-terminal domain"/>
    <property type="match status" value="1"/>
</dbReference>
<dbReference type="OrthoDB" id="9767858at2"/>
<dbReference type="Pfam" id="PF04675">
    <property type="entry name" value="DNA_ligase_A_N"/>
    <property type="match status" value="1"/>
</dbReference>
<evidence type="ECO:0000256" key="8">
    <source>
        <dbReference type="ARBA" id="ARBA00022840"/>
    </source>
</evidence>
<evidence type="ECO:0000256" key="11">
    <source>
        <dbReference type="ARBA" id="ARBA00023204"/>
    </source>
</evidence>
<dbReference type="Pfam" id="PF04679">
    <property type="entry name" value="DNA_ligase_A_C"/>
    <property type="match status" value="1"/>
</dbReference>
<dbReference type="GO" id="GO:0006310">
    <property type="term" value="P:DNA recombination"/>
    <property type="evidence" value="ECO:0007669"/>
    <property type="project" value="UniProtKB-KW"/>
</dbReference>
<dbReference type="EC" id="6.5.1.1" evidence="1"/>
<keyword evidence="2 15" id="KW-0436">Ligase</keyword>
<comment type="caution">
    <text evidence="15">The sequence shown here is derived from an EMBL/GenBank/DDBJ whole genome shotgun (WGS) entry which is preliminary data.</text>
</comment>
<dbReference type="CDD" id="cd07897">
    <property type="entry name" value="Adenylation_DNA_ligase_Bac1"/>
    <property type="match status" value="1"/>
</dbReference>
<keyword evidence="12" id="KW-0131">Cell cycle</keyword>
<name>A0A4U1CGX4_9SPHI</name>
<evidence type="ECO:0000256" key="10">
    <source>
        <dbReference type="ARBA" id="ARBA00023172"/>
    </source>
</evidence>